<gene>
    <name evidence="2" type="ORF">ZT1E4_G11839</name>
</gene>
<protein>
    <submittedName>
        <fullName evidence="2">Uncharacterized protein</fullName>
    </submittedName>
</protein>
<organism evidence="2 3">
    <name type="scientific">Zymoseptoria tritici ST99CH_1E4</name>
    <dbReference type="NCBI Taxonomy" id="1276532"/>
    <lineage>
        <taxon>Eukaryota</taxon>
        <taxon>Fungi</taxon>
        <taxon>Dikarya</taxon>
        <taxon>Ascomycota</taxon>
        <taxon>Pezizomycotina</taxon>
        <taxon>Dothideomycetes</taxon>
        <taxon>Dothideomycetidae</taxon>
        <taxon>Mycosphaerellales</taxon>
        <taxon>Mycosphaerellaceae</taxon>
        <taxon>Zymoseptoria</taxon>
    </lineage>
</organism>
<proteinExistence type="predicted"/>
<name>A0A2H1H9M0_ZYMTR</name>
<feature type="compositionally biased region" description="Basic and acidic residues" evidence="1">
    <location>
        <begin position="39"/>
        <end position="89"/>
    </location>
</feature>
<dbReference type="EMBL" id="LT854269">
    <property type="protein sequence ID" value="SMR62525.1"/>
    <property type="molecule type" value="Genomic_DNA"/>
</dbReference>
<evidence type="ECO:0000313" key="3">
    <source>
        <dbReference type="Proteomes" id="UP000245764"/>
    </source>
</evidence>
<dbReference type="AlphaFoldDB" id="A0A2H1H9M0"/>
<evidence type="ECO:0000313" key="2">
    <source>
        <dbReference type="EMBL" id="SMR62525.1"/>
    </source>
</evidence>
<feature type="region of interest" description="Disordered" evidence="1">
    <location>
        <begin position="27"/>
        <end position="126"/>
    </location>
</feature>
<sequence>MSADVDKRNAEIVSLCQQVSEAVLGLASTRCRNRPPGRRKAEDISDGGGEKKNRDGEKKDRGGEKKNRGREKNDRPRKAITDPKQKRAEDDDDATRKPKRLRRRSKKKKDWRLKAMAKPNPDADSGTLETVRLYKRAQRRANENTPLVPTPAGKARGMTAIDEVTEGFAGRFVSTATLPVREMFPIDDRSTSLSFLIDEIMQELTY</sequence>
<dbReference type="Proteomes" id="UP000245764">
    <property type="component" value="Chromosome 18"/>
</dbReference>
<accession>A0A2H1H9M0</accession>
<feature type="compositionally biased region" description="Basic residues" evidence="1">
    <location>
        <begin position="97"/>
        <end position="111"/>
    </location>
</feature>
<reference evidence="3" key="1">
    <citation type="submission" date="2017-05" db="EMBL/GenBank/DDBJ databases">
        <authorList>
            <person name="Song R."/>
            <person name="Chenine A.L."/>
            <person name="Ruprecht R.M."/>
        </authorList>
    </citation>
    <scope>NUCLEOTIDE SEQUENCE [LARGE SCALE GENOMIC DNA]</scope>
</reference>
<evidence type="ECO:0000256" key="1">
    <source>
        <dbReference type="SAM" id="MobiDB-lite"/>
    </source>
</evidence>